<comment type="caution">
    <text evidence="1">The sequence shown here is derived from an EMBL/GenBank/DDBJ whole genome shotgun (WGS) entry which is preliminary data.</text>
</comment>
<protein>
    <submittedName>
        <fullName evidence="1">Uncharacterized protein</fullName>
    </submittedName>
</protein>
<evidence type="ECO:0000313" key="1">
    <source>
        <dbReference type="EMBL" id="OAA93770.1"/>
    </source>
</evidence>
<proteinExistence type="predicted"/>
<keyword evidence="4" id="KW-1185">Reference proteome</keyword>
<dbReference type="Proteomes" id="UP000077384">
    <property type="component" value="Unassembled WGS sequence"/>
</dbReference>
<reference evidence="1 3" key="1">
    <citation type="journal article" date="2015" name="Biotechnol. Bioeng.">
        <title>Genome sequence and phenotypic characterization of Caulobacter segnis.</title>
        <authorList>
            <person name="Patel S."/>
            <person name="Fletcher B."/>
            <person name="Scott D.C."/>
            <person name="Ely B."/>
        </authorList>
    </citation>
    <scope>NUCLEOTIDE SEQUENCE [LARGE SCALE GENOMIC DNA]</scope>
    <source>
        <strain evidence="1 3">PS02</strain>
    </source>
</reference>
<dbReference type="PATRIC" id="fig|1705578.3.peg.4085"/>
<organism evidence="1 3">
    <name type="scientific">Clostridium coskatii</name>
    <dbReference type="NCBI Taxonomy" id="1705578"/>
    <lineage>
        <taxon>Bacteria</taxon>
        <taxon>Bacillati</taxon>
        <taxon>Bacillota</taxon>
        <taxon>Clostridia</taxon>
        <taxon>Eubacteriales</taxon>
        <taxon>Clostridiaceae</taxon>
        <taxon>Clostridium</taxon>
    </lineage>
</organism>
<sequence length="30" mass="3461">MITIQEKALKYAKKIQGCFLIRTRSNCISC</sequence>
<evidence type="ECO:0000313" key="2">
    <source>
        <dbReference type="EMBL" id="OBR96060.1"/>
    </source>
</evidence>
<dbReference type="EMBL" id="LITQ01000010">
    <property type="protein sequence ID" value="OAA93770.1"/>
    <property type="molecule type" value="Genomic_DNA"/>
</dbReference>
<dbReference type="Proteomes" id="UP000093694">
    <property type="component" value="Unassembled WGS sequence"/>
</dbReference>
<dbReference type="AlphaFoldDB" id="A0A166TJT6"/>
<evidence type="ECO:0000313" key="4">
    <source>
        <dbReference type="Proteomes" id="UP000093694"/>
    </source>
</evidence>
<accession>A0A166TJT6</accession>
<dbReference type="EMBL" id="LROR01000035">
    <property type="protein sequence ID" value="OBR96060.1"/>
    <property type="molecule type" value="Genomic_DNA"/>
</dbReference>
<evidence type="ECO:0000313" key="3">
    <source>
        <dbReference type="Proteomes" id="UP000077384"/>
    </source>
</evidence>
<reference evidence="2 4" key="2">
    <citation type="journal article" date="2016" name="Front. Microbiol.">
        <title>Industrial Acetogenic Biocatalysts: A Comparative Metabolic and Genomic Analysis.</title>
        <authorList>
            <person name="Bengelsdorf F."/>
            <person name="Poehlein A."/>
            <person name="Sonja S."/>
            <person name="Erz C."/>
            <person name="Hummel T."/>
            <person name="Hoffmeister S."/>
            <person name="Daniel R."/>
            <person name="Durre P."/>
        </authorList>
    </citation>
    <scope>NUCLEOTIDE SEQUENCE [LARGE SCALE GENOMIC DNA]</scope>
    <source>
        <strain evidence="2 4">PTA-10522</strain>
    </source>
</reference>
<name>A0A166TJT6_9CLOT</name>
<gene>
    <name evidence="2" type="ORF">CLCOS_11490</name>
    <name evidence="1" type="ORF">WX73_03992</name>
</gene>